<keyword evidence="10" id="KW-0106">Calcium</keyword>
<dbReference type="InterPro" id="IPR013783">
    <property type="entry name" value="Ig-like_fold"/>
</dbReference>
<dbReference type="Proteomes" id="UP001168552">
    <property type="component" value="Unassembled WGS sequence"/>
</dbReference>
<organism evidence="13 14">
    <name type="scientific">Shiella aurantiaca</name>
    <dbReference type="NCBI Taxonomy" id="3058365"/>
    <lineage>
        <taxon>Bacteria</taxon>
        <taxon>Pseudomonadati</taxon>
        <taxon>Bacteroidota</taxon>
        <taxon>Cytophagia</taxon>
        <taxon>Cytophagales</taxon>
        <taxon>Shiellaceae</taxon>
        <taxon>Shiella</taxon>
    </lineage>
</organism>
<evidence type="ECO:0000256" key="3">
    <source>
        <dbReference type="ARBA" id="ARBA00022525"/>
    </source>
</evidence>
<dbReference type="InterPro" id="IPR034968">
    <property type="entry name" value="Reelin"/>
</dbReference>
<evidence type="ECO:0000256" key="8">
    <source>
        <dbReference type="ARBA" id="ARBA00022825"/>
    </source>
</evidence>
<keyword evidence="14" id="KW-1185">Reference proteome</keyword>
<dbReference type="SUPFAM" id="SSF48726">
    <property type="entry name" value="Immunoglobulin"/>
    <property type="match status" value="1"/>
</dbReference>
<keyword evidence="6" id="KW-0479">Metal-binding</keyword>
<keyword evidence="4" id="KW-0272">Extracellular matrix</keyword>
<dbReference type="Pfam" id="PF18962">
    <property type="entry name" value="Por_Secre_tail"/>
    <property type="match status" value="1"/>
</dbReference>
<evidence type="ECO:0000313" key="13">
    <source>
        <dbReference type="EMBL" id="MDN4164171.1"/>
    </source>
</evidence>
<comment type="subcellular location">
    <subcellularLocation>
        <location evidence="1">Secreted</location>
        <location evidence="1">Extracellular space</location>
        <location evidence="1">Extracellular matrix</location>
    </subcellularLocation>
</comment>
<keyword evidence="2" id="KW-0217">Developmental protein</keyword>
<evidence type="ECO:0000256" key="6">
    <source>
        <dbReference type="ARBA" id="ARBA00022723"/>
    </source>
</evidence>
<evidence type="ECO:0000256" key="4">
    <source>
        <dbReference type="ARBA" id="ARBA00022530"/>
    </source>
</evidence>
<dbReference type="EMBL" id="JAUHJS010000001">
    <property type="protein sequence ID" value="MDN4164171.1"/>
    <property type="molecule type" value="Genomic_DNA"/>
</dbReference>
<keyword evidence="3" id="KW-0964">Secreted</keyword>
<evidence type="ECO:0000256" key="9">
    <source>
        <dbReference type="ARBA" id="ARBA00022833"/>
    </source>
</evidence>
<keyword evidence="9" id="KW-0862">Zinc</keyword>
<dbReference type="Pfam" id="PF19081">
    <property type="entry name" value="Ig_7"/>
    <property type="match status" value="1"/>
</dbReference>
<comment type="caution">
    <text evidence="13">The sequence shown here is derived from an EMBL/GenBank/DDBJ whole genome shotgun (WGS) entry which is preliminary data.</text>
</comment>
<evidence type="ECO:0000256" key="7">
    <source>
        <dbReference type="ARBA" id="ARBA00022801"/>
    </source>
</evidence>
<dbReference type="PANTHER" id="PTHR11841">
    <property type="entry name" value="REELIN"/>
    <property type="match status" value="1"/>
</dbReference>
<dbReference type="InterPro" id="IPR026444">
    <property type="entry name" value="Secre_tail"/>
</dbReference>
<protein>
    <submittedName>
        <fullName evidence="13">T9SS type A sorting domain-containing protein</fullName>
    </submittedName>
</protein>
<evidence type="ECO:0000256" key="1">
    <source>
        <dbReference type="ARBA" id="ARBA00004498"/>
    </source>
</evidence>
<keyword evidence="11" id="KW-0130">Cell adhesion</keyword>
<dbReference type="InterPro" id="IPR044023">
    <property type="entry name" value="Ig_7"/>
</dbReference>
<dbReference type="NCBIfam" id="TIGR04183">
    <property type="entry name" value="Por_Secre_tail"/>
    <property type="match status" value="1"/>
</dbReference>
<dbReference type="InterPro" id="IPR049419">
    <property type="entry name" value="Reelin_subrepeat-B"/>
</dbReference>
<dbReference type="InterPro" id="IPR007110">
    <property type="entry name" value="Ig-like_dom"/>
</dbReference>
<reference evidence="13" key="1">
    <citation type="submission" date="2023-06" db="EMBL/GenBank/DDBJ databases">
        <title>Cytophagales bacterium Strain LB-30, isolated from soil.</title>
        <authorList>
            <person name="Liu B."/>
        </authorList>
    </citation>
    <scope>NUCLEOTIDE SEQUENCE</scope>
    <source>
        <strain evidence="13">LB-30</strain>
    </source>
</reference>
<evidence type="ECO:0000259" key="12">
    <source>
        <dbReference type="PROSITE" id="PS50835"/>
    </source>
</evidence>
<name>A0ABT8F1Q7_9BACT</name>
<dbReference type="InterPro" id="IPR036179">
    <property type="entry name" value="Ig-like_dom_sf"/>
</dbReference>
<proteinExistence type="predicted"/>
<dbReference type="Gene3D" id="2.60.120.260">
    <property type="entry name" value="Galactose-binding domain-like"/>
    <property type="match status" value="5"/>
</dbReference>
<evidence type="ECO:0000256" key="11">
    <source>
        <dbReference type="ARBA" id="ARBA00022889"/>
    </source>
</evidence>
<dbReference type="Gene3D" id="2.60.40.10">
    <property type="entry name" value="Immunoglobulins"/>
    <property type="match status" value="1"/>
</dbReference>
<gene>
    <name evidence="13" type="ORF">QWY31_01595</name>
</gene>
<evidence type="ECO:0000313" key="14">
    <source>
        <dbReference type="Proteomes" id="UP001168552"/>
    </source>
</evidence>
<evidence type="ECO:0000256" key="10">
    <source>
        <dbReference type="ARBA" id="ARBA00022837"/>
    </source>
</evidence>
<accession>A0ABT8F1Q7</accession>
<keyword evidence="8" id="KW-0720">Serine protease</keyword>
<dbReference type="SUPFAM" id="SSF50939">
    <property type="entry name" value="Sialidases"/>
    <property type="match status" value="1"/>
</dbReference>
<dbReference type="InterPro" id="IPR036278">
    <property type="entry name" value="Sialidase_sf"/>
</dbReference>
<dbReference type="Pfam" id="PF21471">
    <property type="entry name" value="Reelin_subrepeat-B"/>
    <property type="match status" value="4"/>
</dbReference>
<dbReference type="PROSITE" id="PS50835">
    <property type="entry name" value="IG_LIKE"/>
    <property type="match status" value="1"/>
</dbReference>
<dbReference type="PANTHER" id="PTHR11841:SF1">
    <property type="entry name" value="REELIN"/>
    <property type="match status" value="1"/>
</dbReference>
<evidence type="ECO:0000256" key="2">
    <source>
        <dbReference type="ARBA" id="ARBA00022473"/>
    </source>
</evidence>
<keyword evidence="7" id="KW-0378">Hydrolase</keyword>
<sequence length="2430" mass="266919">MKSNYNKAMKTIRFMAVMLFMSIFAFTVKGQVINITDFPDPVGDAPFYTGESAAITFDAADYAVGTRYYLTTDNTLSDQDAVLASRTSAASAALNFTWPANGNHELFLIGATGNFEVPEVDYTAEGLVSTLGTNSVSPSFYMNRSGARWVQTTQPGVSTNEKVRLNVRIGLDNVVADNAIVVQFSTNGGSTWTDLTDTNADLEWLGLGWVDLQFDLQDAENVAAKNANTLFRVYQKSSQTLTLNQQSWYLDYITVETGEFIVIEGAPESVAVYTVSTPFISVTEIQDAADNPIHNGGGTAYPGDEIEVIASYDGFDIADYDFFVRLEDGSARNFTLGSPTVSTPNPNEIRIVGTLPVGITYNDNFTVEINAVPNGESLNVDYMQDVDFINDDLSEFTILGGTQTGNGVEFELEGERSVATPAMVVPASLNLTAEFYMERINGVQSPEGTNIIFEYSTNGGTTYTQLASIPLNDSLAYGNTVIVENLSAGIATNATIFRFRQEANNGLELDSWFIADFTIYGNSNIVGTPDMAYNQVGLDIDEPTIELAPLDLPDQTYPGEDIDLVWDVTEGAFAAGTNVTAYLYVNSKTFVLGEAAVTAGTLATTVPPLVNGDYTIELMTSNEVYSNTITLSVYQTTLEITDVTSTSGIVEGGATAVYPGGDIEVSFTSNLPTSTTTEVILAAYDYTLGEYVIIGSTTNITNGAGTVNVASLPTDIDYNSGGAAELKLYIGNGILTNGTYETIYSGNPYLDDAEDEEWPMSLATGYSGTWMNLAGTRSMTSIPFDIRFGSRVQPRIYLSTANGGVFDADEYIKFQGSTDGGVTWVTIDSVQFTCENCFVMNPGLITLDDELEALVSESTIFRIIYNESGQYLENQYQAYFQFARVDRIIQLEAAEAYSNFNLILPTVSLETIEDTDFYVGQTTTIEFNTVGTFPDNTTFAVVIEGPDFYETIGETTDQGAVDVDVTFPRYAFDENDDPMFTEIKIVPYTKVPASTTYMQSTEINIEEEEDFLKAVGDGDLSTYSNFYFNQAGDREILTKAYDLFGADEVTLNFYLELYDGLDVMSNELTLPRLQTSVDGGATFQDVAVYENAMLADGLLYSDGWISVVLDASLYTTATHFRWVQTLNLGAGRDDWYIQNISLEIGTNNEVDIYYEAFNMPQAITLGHPDLNDYLFSVVNGTTDPIFNGETFTADWSVNPERFEPTMYPAGTMFTFSLDATDPETGENLVLAEIDAEGNFDAVAPEYLERDDYNVYVTAYFMLDEETMYIYEDESWVGEIDVFNRVIKPVYLGGNEVVYAGNEVSFSILVENEEETEQGFYDELFYNLILEYNGDSWLLAAQEGRASDFTVQIPPFVTGNVDFEVRGSIGGPLGTIGDIIEDDQDIDLNPTLSYCSNINGSYLCQTNFNENFINAQEFTIDDSYNNGGTFYNNSGDDFSYTQFQNVSGLRKLTTIDLDLTGAKRIEFNLFMDYNMDELTADQMLVLEYSTDAGATYTTLATYPDARYEEEDEVYERLPLPEAARTAATRIRWRQNEAKGTVRMDNMNIAFNEEFPFELVSAEIPDGIKAQAIQVTSVESLVSCAGEPILLNYEVLGQFGEMNSARVRWKFNGSTTNGYATLDWSSDYQIADFTDASGQLEVFMPVSFFDTYGYSNQNVVFRIETEDLTYQEIGYDYTRNGSYSELPVELISPVNVNGTTIYYDGSDFACADEDREVWINSPQDYFTYTVRNRMTGEVLGTPFTYDPESGLDTKINIGKINARTEIEMLVTAQSMDASVVCSEAVLNSTDEIYSYGDFELKKRVNFSGVGNQYVDVTEETLCEGAVPFGLWAVATDDKGDVTTGADNVKWYKDDLTRLVQTGNNFTGFANYGSGTFFAVVTEGDCEYQTASVTITVVETPDKPEITADGPTEFCQGGSVTLTATAGYEFYRWYRNGTQLNINSSTLTVEDNADYYVQVSNVPFTVGCGSQNSLPIRVTVTSIPDVYLYSNAWGNLEADQSIVVCDDPTSLTDNYYLQVQNAGSSTVRWFRDGVEINPTSSNTGQSIEITASGEYYAEVQNENLASSCIVETPRVNITYDVNPLRPDMTVTVDGAAFTGTYVEFCAGEEGEVVLSGPAGFASYYWDGPGLGNGNNVGTQEQSITVTDAGTYSLYVVNANGCWSEESLEFQIDILNKPNDRSLSYIGNDICDSGAQTFQINNPEANVVYQLIDAETGAAAGDAVVSNGSNGQVFITTPVVSENTRYILTAHYGDNSSCVMVSTNEYEVFVNSIELVVVGNRITAQVQGNNVSGQWYRNGAPMMNASNTSSIVVFDDAEYSVEIEYGDCMLTASTADLAGGGRVLGVREGLNGTNVNLYPNPTNDKLNITLTNGFQGEVTLRVISISGQQMLEQVATKQSEQLVHELSIGHLQEGMYMLQVISGDKSEMVRIMKK</sequence>
<feature type="domain" description="Ig-like" evidence="12">
    <location>
        <begin position="1981"/>
        <end position="2073"/>
    </location>
</feature>
<keyword evidence="5" id="KW-0645">Protease</keyword>
<evidence type="ECO:0000256" key="5">
    <source>
        <dbReference type="ARBA" id="ARBA00022670"/>
    </source>
</evidence>